<proteinExistence type="predicted"/>
<dbReference type="Proteomes" id="UP000267469">
    <property type="component" value="Unassembled WGS sequence"/>
</dbReference>
<name>A0A3N0EJD7_SINP1</name>
<accession>A0A3N0EJD7</accession>
<gene>
    <name evidence="2" type="ORF">ED312_09730</name>
</gene>
<feature type="region of interest" description="Disordered" evidence="1">
    <location>
        <begin position="1"/>
        <end position="20"/>
    </location>
</feature>
<keyword evidence="3" id="KW-1185">Reference proteome</keyword>
<sequence>MSKPDDKYPPQTGCGQAMEGPLDMAARGNKMLLLFYSLSGSSERPQVLKCVFRDVRGQKRGLLFRCYISNKVLIVLNGFNSPMLCIEMGQGLTRLDTSRPDIGIAPR</sequence>
<evidence type="ECO:0000313" key="3">
    <source>
        <dbReference type="Proteomes" id="UP000267469"/>
    </source>
</evidence>
<evidence type="ECO:0000256" key="1">
    <source>
        <dbReference type="SAM" id="MobiDB-lite"/>
    </source>
</evidence>
<dbReference type="EMBL" id="RJTM01000068">
    <property type="protein sequence ID" value="RNL87894.1"/>
    <property type="molecule type" value="Genomic_DNA"/>
</dbReference>
<evidence type="ECO:0000313" key="2">
    <source>
        <dbReference type="EMBL" id="RNL87894.1"/>
    </source>
</evidence>
<comment type="caution">
    <text evidence="2">The sequence shown here is derived from an EMBL/GenBank/DDBJ whole genome shotgun (WGS) entry which is preliminary data.</text>
</comment>
<dbReference type="AlphaFoldDB" id="A0A3N0EJD7"/>
<protein>
    <submittedName>
        <fullName evidence="2">Uncharacterized protein</fullName>
    </submittedName>
</protein>
<reference evidence="2 3" key="1">
    <citation type="submission" date="2018-10" db="EMBL/GenBank/DDBJ databases">
        <title>Sinomicrobium pectinilyticum sp. nov., a pectinase-producing bacterium isolated from alkaline and saline soil, and emended description of the genus Sinomicrobium.</title>
        <authorList>
            <person name="Cheng B."/>
            <person name="Li C."/>
            <person name="Lai Q."/>
            <person name="Du M."/>
            <person name="Shao Z."/>
            <person name="Xu P."/>
            <person name="Yang C."/>
        </authorList>
    </citation>
    <scope>NUCLEOTIDE SEQUENCE [LARGE SCALE GENOMIC DNA]</scope>
    <source>
        <strain evidence="2 3">5DNS001</strain>
    </source>
</reference>
<organism evidence="2 3">
    <name type="scientific">Sinomicrobium pectinilyticum</name>
    <dbReference type="NCBI Taxonomy" id="1084421"/>
    <lineage>
        <taxon>Bacteria</taxon>
        <taxon>Pseudomonadati</taxon>
        <taxon>Bacteroidota</taxon>
        <taxon>Flavobacteriia</taxon>
        <taxon>Flavobacteriales</taxon>
        <taxon>Flavobacteriaceae</taxon>
        <taxon>Sinomicrobium</taxon>
    </lineage>
</organism>